<organism evidence="1 2">
    <name type="scientific">Gossypium schwendimanii</name>
    <name type="common">Cotton</name>
    <dbReference type="NCBI Taxonomy" id="34291"/>
    <lineage>
        <taxon>Eukaryota</taxon>
        <taxon>Viridiplantae</taxon>
        <taxon>Streptophyta</taxon>
        <taxon>Embryophyta</taxon>
        <taxon>Tracheophyta</taxon>
        <taxon>Spermatophyta</taxon>
        <taxon>Magnoliopsida</taxon>
        <taxon>eudicotyledons</taxon>
        <taxon>Gunneridae</taxon>
        <taxon>Pentapetalae</taxon>
        <taxon>rosids</taxon>
        <taxon>malvids</taxon>
        <taxon>Malvales</taxon>
        <taxon>Malvaceae</taxon>
        <taxon>Malvoideae</taxon>
        <taxon>Gossypium</taxon>
    </lineage>
</organism>
<dbReference type="AlphaFoldDB" id="A0A7J9MA50"/>
<dbReference type="Pfam" id="PF08284">
    <property type="entry name" value="RVP_2"/>
    <property type="match status" value="1"/>
</dbReference>
<sequence length="172" mass="19330">MSVDILVESRGPARVYVVREPKDQDPTDVIVATFTLQSVLLFSLVDSGSKHSYILSELAYKLGIHVETIGLGMTVISSFGDKEVSNLIWYRYHFSRIGTPGGVASYYSVLATEPSIGCYRSHQSICYSLKRSKDCQGIMKIGLCYYYVLCPIRIKLLGRPKFMVNIKSLLRM</sequence>
<gene>
    <name evidence="1" type="ORF">Goshw_006924</name>
</gene>
<evidence type="ECO:0000313" key="1">
    <source>
        <dbReference type="EMBL" id="MBA0867985.1"/>
    </source>
</evidence>
<reference evidence="1 2" key="1">
    <citation type="journal article" date="2019" name="Genome Biol. Evol.">
        <title>Insights into the evolution of the New World diploid cottons (Gossypium, subgenus Houzingenia) based on genome sequencing.</title>
        <authorList>
            <person name="Grover C.E."/>
            <person name="Arick M.A. 2nd"/>
            <person name="Thrash A."/>
            <person name="Conover J.L."/>
            <person name="Sanders W.S."/>
            <person name="Peterson D.G."/>
            <person name="Frelichowski J.E."/>
            <person name="Scheffler J.A."/>
            <person name="Scheffler B.E."/>
            <person name="Wendel J.F."/>
        </authorList>
    </citation>
    <scope>NUCLEOTIDE SEQUENCE [LARGE SCALE GENOMIC DNA]</scope>
    <source>
        <strain evidence="1">1</strain>
        <tissue evidence="1">Leaf</tissue>
    </source>
</reference>
<dbReference type="Proteomes" id="UP000593576">
    <property type="component" value="Unassembled WGS sequence"/>
</dbReference>
<evidence type="ECO:0000313" key="2">
    <source>
        <dbReference type="Proteomes" id="UP000593576"/>
    </source>
</evidence>
<dbReference type="OrthoDB" id="851428at2759"/>
<keyword evidence="2" id="KW-1185">Reference proteome</keyword>
<comment type="caution">
    <text evidence="1">The sequence shown here is derived from an EMBL/GenBank/DDBJ whole genome shotgun (WGS) entry which is preliminary data.</text>
</comment>
<proteinExistence type="predicted"/>
<protein>
    <submittedName>
        <fullName evidence="1">Uncharacterized protein</fullName>
    </submittedName>
</protein>
<name>A0A7J9MA50_GOSSC</name>
<accession>A0A7J9MA50</accession>
<dbReference type="EMBL" id="JABFAF010000010">
    <property type="protein sequence ID" value="MBA0867985.1"/>
    <property type="molecule type" value="Genomic_DNA"/>
</dbReference>